<accession>A0A914WKD4</accession>
<name>A0A914WKD4_9BILA</name>
<evidence type="ECO:0000313" key="4">
    <source>
        <dbReference type="WBParaSite" id="PSAMB.scaffold451size50595.g5993.t1"/>
    </source>
</evidence>
<evidence type="ECO:0000256" key="2">
    <source>
        <dbReference type="SAM" id="Phobius"/>
    </source>
</evidence>
<evidence type="ECO:0000313" key="3">
    <source>
        <dbReference type="Proteomes" id="UP000887566"/>
    </source>
</evidence>
<keyword evidence="3" id="KW-1185">Reference proteome</keyword>
<dbReference type="WBParaSite" id="PSAMB.scaffold451size50595.g5993.t1">
    <property type="protein sequence ID" value="PSAMB.scaffold451size50595.g5993.t1"/>
    <property type="gene ID" value="PSAMB.scaffold451size50595.g5993"/>
</dbReference>
<dbReference type="Proteomes" id="UP000887566">
    <property type="component" value="Unplaced"/>
</dbReference>
<keyword evidence="2" id="KW-0812">Transmembrane</keyword>
<reference evidence="4" key="1">
    <citation type="submission" date="2022-11" db="UniProtKB">
        <authorList>
            <consortium name="WormBaseParasite"/>
        </authorList>
    </citation>
    <scope>IDENTIFICATION</scope>
</reference>
<protein>
    <submittedName>
        <fullName evidence="4">Uncharacterized protein</fullName>
    </submittedName>
</protein>
<feature type="region of interest" description="Disordered" evidence="1">
    <location>
        <begin position="1"/>
        <end position="21"/>
    </location>
</feature>
<feature type="transmembrane region" description="Helical" evidence="2">
    <location>
        <begin position="30"/>
        <end position="46"/>
    </location>
</feature>
<organism evidence="3 4">
    <name type="scientific">Plectus sambesii</name>
    <dbReference type="NCBI Taxonomy" id="2011161"/>
    <lineage>
        <taxon>Eukaryota</taxon>
        <taxon>Metazoa</taxon>
        <taxon>Ecdysozoa</taxon>
        <taxon>Nematoda</taxon>
        <taxon>Chromadorea</taxon>
        <taxon>Plectida</taxon>
        <taxon>Plectina</taxon>
        <taxon>Plectoidea</taxon>
        <taxon>Plectidae</taxon>
        <taxon>Plectus</taxon>
    </lineage>
</organism>
<dbReference type="AlphaFoldDB" id="A0A914WKD4"/>
<evidence type="ECO:0000256" key="1">
    <source>
        <dbReference type="SAM" id="MobiDB-lite"/>
    </source>
</evidence>
<sequence length="99" mass="11110">MPIEYGRFGSPPRKKKTTRVEKPRQEISRVLKYLVFTLNFAFLVFFDRVSLCGLIECAQLQKRGVGIVRGVDSLWSPRSTAAAVFFFAVDVVVVVLSVG</sequence>
<proteinExistence type="predicted"/>
<keyword evidence="2" id="KW-0472">Membrane</keyword>
<keyword evidence="2" id="KW-1133">Transmembrane helix</keyword>
<feature type="transmembrane region" description="Helical" evidence="2">
    <location>
        <begin position="80"/>
        <end position="98"/>
    </location>
</feature>